<organism evidence="2 3">
    <name type="scientific">Durio zibethinus</name>
    <name type="common">Durian</name>
    <dbReference type="NCBI Taxonomy" id="66656"/>
    <lineage>
        <taxon>Eukaryota</taxon>
        <taxon>Viridiplantae</taxon>
        <taxon>Streptophyta</taxon>
        <taxon>Embryophyta</taxon>
        <taxon>Tracheophyta</taxon>
        <taxon>Spermatophyta</taxon>
        <taxon>Magnoliopsida</taxon>
        <taxon>eudicotyledons</taxon>
        <taxon>Gunneridae</taxon>
        <taxon>Pentapetalae</taxon>
        <taxon>rosids</taxon>
        <taxon>malvids</taxon>
        <taxon>Malvales</taxon>
        <taxon>Malvaceae</taxon>
        <taxon>Helicteroideae</taxon>
        <taxon>Durio</taxon>
    </lineage>
</organism>
<dbReference type="InterPro" id="IPR013103">
    <property type="entry name" value="RVT_2"/>
</dbReference>
<evidence type="ECO:0000313" key="2">
    <source>
        <dbReference type="Proteomes" id="UP000515121"/>
    </source>
</evidence>
<sequence length="163" mass="18719">MVALILYVDDMIITGNGEEEITSLQEHLATEFEMKNLGGLKYFLGIEIARSNQGIFLLQRKYILDLLAETRMLDCKPANTPMGRSYECCVLNFKAHEVFPRKKTYVQEYNYLNINGYTDANWAKSITDRKSTSRYFTFLGGNLVNWRSKKQKVVAFSTAAAEF</sequence>
<protein>
    <submittedName>
        <fullName evidence="3">Uncharacterized protein LOC111301926</fullName>
    </submittedName>
</protein>
<keyword evidence="2" id="KW-1185">Reference proteome</keyword>
<dbReference type="SUPFAM" id="SSF56672">
    <property type="entry name" value="DNA/RNA polymerases"/>
    <property type="match status" value="1"/>
</dbReference>
<reference evidence="3" key="1">
    <citation type="submission" date="2025-08" db="UniProtKB">
        <authorList>
            <consortium name="RefSeq"/>
        </authorList>
    </citation>
    <scope>IDENTIFICATION</scope>
    <source>
        <tissue evidence="3">Fruit stalk</tissue>
    </source>
</reference>
<feature type="domain" description="Reverse transcriptase Ty1/copia-type" evidence="1">
    <location>
        <begin position="5"/>
        <end position="82"/>
    </location>
</feature>
<name>A0A6P5ZMM2_DURZI</name>
<proteinExistence type="predicted"/>
<dbReference type="PANTHER" id="PTHR11439:SF467">
    <property type="entry name" value="INTEGRASE CATALYTIC DOMAIN-CONTAINING PROTEIN"/>
    <property type="match status" value="1"/>
</dbReference>
<dbReference type="OrthoDB" id="1002363at2759"/>
<dbReference type="KEGG" id="dzi:111301926"/>
<dbReference type="AlphaFoldDB" id="A0A6P5ZMM2"/>
<dbReference type="Proteomes" id="UP000515121">
    <property type="component" value="Unplaced"/>
</dbReference>
<dbReference type="InterPro" id="IPR043502">
    <property type="entry name" value="DNA/RNA_pol_sf"/>
</dbReference>
<evidence type="ECO:0000313" key="3">
    <source>
        <dbReference type="RefSeq" id="XP_022753635.1"/>
    </source>
</evidence>
<dbReference type="Pfam" id="PF07727">
    <property type="entry name" value="RVT_2"/>
    <property type="match status" value="1"/>
</dbReference>
<dbReference type="RefSeq" id="XP_022753635.1">
    <property type="nucleotide sequence ID" value="XM_022897900.1"/>
</dbReference>
<dbReference type="GeneID" id="111301926"/>
<evidence type="ECO:0000259" key="1">
    <source>
        <dbReference type="Pfam" id="PF07727"/>
    </source>
</evidence>
<dbReference type="CDD" id="cd09272">
    <property type="entry name" value="RNase_HI_RT_Ty1"/>
    <property type="match status" value="1"/>
</dbReference>
<accession>A0A6P5ZMM2</accession>
<gene>
    <name evidence="3" type="primary">LOC111301926</name>
</gene>
<dbReference type="PANTHER" id="PTHR11439">
    <property type="entry name" value="GAG-POL-RELATED RETROTRANSPOSON"/>
    <property type="match status" value="1"/>
</dbReference>